<sequence length="112" mass="12285">MNAAYAKPDNTVADWPLKFVRHSFGAACYSTYGCKVRYNNFLFIDDPDDKLEVSSNACKVCYNMAASRKSATPIAWASWGRVRTCQLADFSNDRAVSCMGRIGSGGVVRGVL</sequence>
<dbReference type="AlphaFoldDB" id="A0AAU7P7E8"/>
<accession>A0AAU7P7E8</accession>
<organism evidence="1">
    <name type="scientific">Xanthomonas sp. 10-10</name>
    <dbReference type="NCBI Taxonomy" id="3115848"/>
    <lineage>
        <taxon>Bacteria</taxon>
        <taxon>Pseudomonadati</taxon>
        <taxon>Pseudomonadota</taxon>
        <taxon>Gammaproteobacteria</taxon>
        <taxon>Lysobacterales</taxon>
        <taxon>Lysobacteraceae</taxon>
        <taxon>Xanthomonas</taxon>
    </lineage>
</organism>
<name>A0AAU7P7E8_9XANT</name>
<reference evidence="1" key="1">
    <citation type="submission" date="2024-02" db="EMBL/GenBank/DDBJ databases">
        <title>Complete genome sequence of Xanthomonas sp. 10-10.</title>
        <authorList>
            <person name="Biessy A."/>
            <person name="Ciotola M."/>
            <person name="Cadieux M."/>
            <person name="Soufiane B."/>
            <person name="Laforest M."/>
            <person name="Filion M."/>
        </authorList>
    </citation>
    <scope>NUCLEOTIDE SEQUENCE</scope>
    <source>
        <strain evidence="1">10-10</strain>
    </source>
</reference>
<gene>
    <name evidence="1" type="ORF">VZ068_19880</name>
</gene>
<dbReference type="EMBL" id="CP144460">
    <property type="protein sequence ID" value="XBS37645.1"/>
    <property type="molecule type" value="Genomic_DNA"/>
</dbReference>
<dbReference type="RefSeq" id="WP_349656260.1">
    <property type="nucleotide sequence ID" value="NZ_CP144460.1"/>
</dbReference>
<proteinExistence type="predicted"/>
<protein>
    <submittedName>
        <fullName evidence="1">Uncharacterized protein</fullName>
    </submittedName>
</protein>
<dbReference type="PROSITE" id="PS51257">
    <property type="entry name" value="PROKAR_LIPOPROTEIN"/>
    <property type="match status" value="1"/>
</dbReference>
<evidence type="ECO:0000313" key="1">
    <source>
        <dbReference type="EMBL" id="XBS37645.1"/>
    </source>
</evidence>